<organism evidence="3 4">
    <name type="scientific">Streptomyces hygroscopicus</name>
    <dbReference type="NCBI Taxonomy" id="1912"/>
    <lineage>
        <taxon>Bacteria</taxon>
        <taxon>Bacillati</taxon>
        <taxon>Actinomycetota</taxon>
        <taxon>Actinomycetes</taxon>
        <taxon>Kitasatosporales</taxon>
        <taxon>Streptomycetaceae</taxon>
        <taxon>Streptomyces</taxon>
        <taxon>Streptomyces violaceusniger group</taxon>
    </lineage>
</organism>
<evidence type="ECO:0000256" key="2">
    <source>
        <dbReference type="ARBA" id="ARBA00022801"/>
    </source>
</evidence>
<reference evidence="3" key="1">
    <citation type="submission" date="2024-05" db="EMBL/GenBank/DDBJ databases">
        <title>Whole genome shotgun sequence of Streptomyces hygroscopicus NBRC 113678.</title>
        <authorList>
            <person name="Komaki H."/>
            <person name="Tamura T."/>
        </authorList>
    </citation>
    <scope>NUCLEOTIDE SEQUENCE</scope>
    <source>
        <strain evidence="3">N11-34</strain>
    </source>
</reference>
<gene>
    <name evidence="3" type="ORF">TPA0910_75370</name>
</gene>
<dbReference type="PANTHER" id="PTHR40841">
    <property type="entry name" value="SIDEROPHORE TRIACETYLFUSARININE C ESTERASE"/>
    <property type="match status" value="1"/>
</dbReference>
<dbReference type="Gene3D" id="3.40.50.1820">
    <property type="entry name" value="alpha/beta hydrolase"/>
    <property type="match status" value="1"/>
</dbReference>
<proteinExistence type="inferred from homology"/>
<evidence type="ECO:0000313" key="4">
    <source>
        <dbReference type="Proteomes" id="UP001054854"/>
    </source>
</evidence>
<evidence type="ECO:0008006" key="5">
    <source>
        <dbReference type="Google" id="ProtNLM"/>
    </source>
</evidence>
<keyword evidence="4" id="KW-1185">Reference proteome</keyword>
<dbReference type="InterPro" id="IPR000801">
    <property type="entry name" value="Esterase-like"/>
</dbReference>
<evidence type="ECO:0000313" key="3">
    <source>
        <dbReference type="EMBL" id="GHJ33104.1"/>
    </source>
</evidence>
<comment type="similarity">
    <text evidence="1">Belongs to the esterase D family.</text>
</comment>
<dbReference type="InterPro" id="IPR029058">
    <property type="entry name" value="AB_hydrolase_fold"/>
</dbReference>
<sequence length="307" mass="33728">MWTETTPPLAAMLPGTRYFELESEAVGAQFGVWVTTPPRYESETERRYPAIYQPDGNLTAPQTAPAMQMVRDDPINPVEPFIQVSVGYTGEDTTRLLAVRARDLLPPGEPLLPTTNPESLDLLVQAGYLDADAAKLYWHNLQNPAADKFLSFLVDELHPLISGEFRVDDTSTGLWGFSYGGLFATYAALRRTPFSRIGAGSPGIVPQSKVFELYDSEIKDEADYSGRMLHMTVCETEVTAVSPYQAYVGRGATDFITQAGKNPLSGFTFSSKIIPAESHATGLAASWFSFLRHCYSTSSPEATIMCQ</sequence>
<dbReference type="EMBL" id="BNEK01000005">
    <property type="protein sequence ID" value="GHJ33104.1"/>
    <property type="molecule type" value="Genomic_DNA"/>
</dbReference>
<protein>
    <recommendedName>
        <fullName evidence="5">Esterase</fullName>
    </recommendedName>
</protein>
<dbReference type="Pfam" id="PF00756">
    <property type="entry name" value="Esterase"/>
    <property type="match status" value="1"/>
</dbReference>
<dbReference type="SUPFAM" id="SSF53474">
    <property type="entry name" value="alpha/beta-Hydrolases"/>
    <property type="match status" value="1"/>
</dbReference>
<dbReference type="PANTHER" id="PTHR40841:SF2">
    <property type="entry name" value="SIDEROPHORE-DEGRADING ESTERASE (EUROFUNG)"/>
    <property type="match status" value="1"/>
</dbReference>
<dbReference type="RefSeq" id="WP_079106209.1">
    <property type="nucleotide sequence ID" value="NZ_BNEK01000005.1"/>
</dbReference>
<evidence type="ECO:0000256" key="1">
    <source>
        <dbReference type="ARBA" id="ARBA00005622"/>
    </source>
</evidence>
<name>A0ABQ3UBY4_STRHY</name>
<dbReference type="Proteomes" id="UP001054854">
    <property type="component" value="Unassembled WGS sequence"/>
</dbReference>
<accession>A0ABQ3UBY4</accession>
<comment type="caution">
    <text evidence="3">The sequence shown here is derived from an EMBL/GenBank/DDBJ whole genome shotgun (WGS) entry which is preliminary data.</text>
</comment>
<keyword evidence="2" id="KW-0378">Hydrolase</keyword>
<dbReference type="InterPro" id="IPR052558">
    <property type="entry name" value="Siderophore_Hydrolase_D"/>
</dbReference>